<dbReference type="AlphaFoldDB" id="A0A0V0XD39"/>
<name>A0A0V0XD39_9BILA</name>
<feature type="non-terminal residue" evidence="2">
    <location>
        <position position="72"/>
    </location>
</feature>
<organism evidence="2 3">
    <name type="scientific">Trichinella patagoniensis</name>
    <dbReference type="NCBI Taxonomy" id="990121"/>
    <lineage>
        <taxon>Eukaryota</taxon>
        <taxon>Metazoa</taxon>
        <taxon>Ecdysozoa</taxon>
        <taxon>Nematoda</taxon>
        <taxon>Enoplea</taxon>
        <taxon>Dorylaimia</taxon>
        <taxon>Trichinellida</taxon>
        <taxon>Trichinellidae</taxon>
        <taxon>Trichinella</taxon>
    </lineage>
</organism>
<proteinExistence type="predicted"/>
<feature type="region of interest" description="Disordered" evidence="1">
    <location>
        <begin position="33"/>
        <end position="72"/>
    </location>
</feature>
<reference evidence="2 3" key="1">
    <citation type="submission" date="2015-01" db="EMBL/GenBank/DDBJ databases">
        <title>Evolution of Trichinella species and genotypes.</title>
        <authorList>
            <person name="Korhonen P.K."/>
            <person name="Edoardo P."/>
            <person name="Giuseppe L.R."/>
            <person name="Gasser R.B."/>
        </authorList>
    </citation>
    <scope>NUCLEOTIDE SEQUENCE [LARGE SCALE GENOMIC DNA]</scope>
    <source>
        <strain evidence="2">ISS2496</strain>
    </source>
</reference>
<comment type="caution">
    <text evidence="2">The sequence shown here is derived from an EMBL/GenBank/DDBJ whole genome shotgun (WGS) entry which is preliminary data.</text>
</comment>
<keyword evidence="3" id="KW-1185">Reference proteome</keyword>
<gene>
    <name evidence="2" type="ORF">T12_5778</name>
</gene>
<evidence type="ECO:0000256" key="1">
    <source>
        <dbReference type="SAM" id="MobiDB-lite"/>
    </source>
</evidence>
<dbReference type="EMBL" id="JYDQ01005211">
    <property type="protein sequence ID" value="KRX85914.1"/>
    <property type="molecule type" value="Genomic_DNA"/>
</dbReference>
<evidence type="ECO:0000313" key="2">
    <source>
        <dbReference type="EMBL" id="KRX85914.1"/>
    </source>
</evidence>
<accession>A0A0V0XD39</accession>
<protein>
    <submittedName>
        <fullName evidence="2">Uncharacterized protein</fullName>
    </submittedName>
</protein>
<evidence type="ECO:0000313" key="3">
    <source>
        <dbReference type="Proteomes" id="UP000054783"/>
    </source>
</evidence>
<sequence>MGAFAIQRIREKIRQGGIALDRSNSETAGKRCEYGHAGVHGSPGSASRGARVDRDPNLPQALGNTAHRGTSI</sequence>
<dbReference type="Proteomes" id="UP000054783">
    <property type="component" value="Unassembled WGS sequence"/>
</dbReference>